<dbReference type="EMBL" id="JATAAI010000020">
    <property type="protein sequence ID" value="KAK1738799.1"/>
    <property type="molecule type" value="Genomic_DNA"/>
</dbReference>
<accession>A0AAD8Y4A1</accession>
<name>A0AAD8Y4A1_9STRA</name>
<keyword evidence="3" id="KW-1185">Reference proteome</keyword>
<feature type="region of interest" description="Disordered" evidence="1">
    <location>
        <begin position="79"/>
        <end position="132"/>
    </location>
</feature>
<reference evidence="2" key="1">
    <citation type="submission" date="2023-06" db="EMBL/GenBank/DDBJ databases">
        <title>Survivors Of The Sea: Transcriptome response of Skeletonema marinoi to long-term dormancy.</title>
        <authorList>
            <person name="Pinder M.I.M."/>
            <person name="Kourtchenko O."/>
            <person name="Robertson E.K."/>
            <person name="Larsson T."/>
            <person name="Maumus F."/>
            <person name="Osuna-Cruz C.M."/>
            <person name="Vancaester E."/>
            <person name="Stenow R."/>
            <person name="Vandepoele K."/>
            <person name="Ploug H."/>
            <person name="Bruchert V."/>
            <person name="Godhe A."/>
            <person name="Topel M."/>
        </authorList>
    </citation>
    <scope>NUCLEOTIDE SEQUENCE</scope>
    <source>
        <strain evidence="2">R05AC</strain>
    </source>
</reference>
<proteinExistence type="predicted"/>
<protein>
    <submittedName>
        <fullName evidence="2">Uncharacterized protein</fullName>
    </submittedName>
</protein>
<sequence length="188" mass="20633">MQRAPFDITDDMDAGNGKLRVIVYQSESAYNGIRSAVVWVYKLARVEMPFANNVGIYINGLKRNIAAAKQHLQAIAATINKRKTPEKMNEGGTDDEAPTKQPRTTTPTSSHPAMPSPNSTTSPFGTNTPPDAILPEAVNFDVERDEYSGDCNVTKEQLFEYGRDEAEAKYEICRMCEEAQVSGGHASS</sequence>
<gene>
    <name evidence="2" type="ORF">QTG54_010829</name>
</gene>
<evidence type="ECO:0000313" key="3">
    <source>
        <dbReference type="Proteomes" id="UP001224775"/>
    </source>
</evidence>
<dbReference type="AlphaFoldDB" id="A0AAD8Y4A1"/>
<organism evidence="2 3">
    <name type="scientific">Skeletonema marinoi</name>
    <dbReference type="NCBI Taxonomy" id="267567"/>
    <lineage>
        <taxon>Eukaryota</taxon>
        <taxon>Sar</taxon>
        <taxon>Stramenopiles</taxon>
        <taxon>Ochrophyta</taxon>
        <taxon>Bacillariophyta</taxon>
        <taxon>Coscinodiscophyceae</taxon>
        <taxon>Thalassiosirophycidae</taxon>
        <taxon>Thalassiosirales</taxon>
        <taxon>Skeletonemataceae</taxon>
        <taxon>Skeletonema</taxon>
        <taxon>Skeletonema marinoi-dohrnii complex</taxon>
    </lineage>
</organism>
<evidence type="ECO:0000256" key="1">
    <source>
        <dbReference type="SAM" id="MobiDB-lite"/>
    </source>
</evidence>
<feature type="compositionally biased region" description="Polar residues" evidence="1">
    <location>
        <begin position="101"/>
        <end position="129"/>
    </location>
</feature>
<comment type="caution">
    <text evidence="2">The sequence shown here is derived from an EMBL/GenBank/DDBJ whole genome shotgun (WGS) entry which is preliminary data.</text>
</comment>
<dbReference type="Proteomes" id="UP001224775">
    <property type="component" value="Unassembled WGS sequence"/>
</dbReference>
<evidence type="ECO:0000313" key="2">
    <source>
        <dbReference type="EMBL" id="KAK1738799.1"/>
    </source>
</evidence>